<organism evidence="1">
    <name type="scientific">marine sediment metagenome</name>
    <dbReference type="NCBI Taxonomy" id="412755"/>
    <lineage>
        <taxon>unclassified sequences</taxon>
        <taxon>metagenomes</taxon>
        <taxon>ecological metagenomes</taxon>
    </lineage>
</organism>
<comment type="caution">
    <text evidence="1">The sequence shown here is derived from an EMBL/GenBank/DDBJ whole genome shotgun (WGS) entry which is preliminary data.</text>
</comment>
<reference evidence="1" key="1">
    <citation type="journal article" date="2015" name="Nature">
        <title>Complex archaea that bridge the gap between prokaryotes and eukaryotes.</title>
        <authorList>
            <person name="Spang A."/>
            <person name="Saw J.H."/>
            <person name="Jorgensen S.L."/>
            <person name="Zaremba-Niedzwiedzka K."/>
            <person name="Martijn J."/>
            <person name="Lind A.E."/>
            <person name="van Eijk R."/>
            <person name="Schleper C."/>
            <person name="Guy L."/>
            <person name="Ettema T.J."/>
        </authorList>
    </citation>
    <scope>NUCLEOTIDE SEQUENCE</scope>
</reference>
<evidence type="ECO:0000313" key="1">
    <source>
        <dbReference type="EMBL" id="KKN11778.1"/>
    </source>
</evidence>
<dbReference type="AlphaFoldDB" id="A0A0F9R2T8"/>
<proteinExistence type="predicted"/>
<dbReference type="EMBL" id="LAZR01004100">
    <property type="protein sequence ID" value="KKN11778.1"/>
    <property type="molecule type" value="Genomic_DNA"/>
</dbReference>
<gene>
    <name evidence="1" type="ORF">LCGC14_1023040</name>
</gene>
<accession>A0A0F9R2T8</accession>
<sequence>MVEVAVHLGLKMPVPGVQYSMVEVSVTVSGINPDGDVEAQLASALETSTQAFVALDQNVEVALTEILAPETGTPGYRERLTGVEELVSKLTTGFNELVPKIKDHITSGAAAAHAKGKVKAKAD</sequence>
<name>A0A0F9R2T8_9ZZZZ</name>
<protein>
    <submittedName>
        <fullName evidence="1">Uncharacterized protein</fullName>
    </submittedName>
</protein>